<reference evidence="3" key="1">
    <citation type="submission" date="2023-07" db="EMBL/GenBank/DDBJ databases">
        <title>A chromosome-level genome assembly of Lolium multiflorum.</title>
        <authorList>
            <person name="Chen Y."/>
            <person name="Copetti D."/>
            <person name="Kolliker R."/>
            <person name="Studer B."/>
        </authorList>
    </citation>
    <scope>NUCLEOTIDE SEQUENCE</scope>
    <source>
        <strain evidence="3">02402/16</strain>
        <tissue evidence="3">Leaf</tissue>
    </source>
</reference>
<comment type="caution">
    <text evidence="3">The sequence shown here is derived from an EMBL/GenBank/DDBJ whole genome shotgun (WGS) entry which is preliminary data.</text>
</comment>
<dbReference type="InterPro" id="IPR013103">
    <property type="entry name" value="RVT_2"/>
</dbReference>
<feature type="compositionally biased region" description="Low complexity" evidence="1">
    <location>
        <begin position="485"/>
        <end position="495"/>
    </location>
</feature>
<accession>A0AAD8SNH8</accession>
<keyword evidence="4" id="KW-1185">Reference proteome</keyword>
<dbReference type="Pfam" id="PF07727">
    <property type="entry name" value="RVT_2"/>
    <property type="match status" value="1"/>
</dbReference>
<dbReference type="Pfam" id="PF14223">
    <property type="entry name" value="Retrotran_gag_2"/>
    <property type="match status" value="1"/>
</dbReference>
<evidence type="ECO:0000313" key="3">
    <source>
        <dbReference type="EMBL" id="KAK1661543.1"/>
    </source>
</evidence>
<feature type="compositionally biased region" description="Gly residues" evidence="1">
    <location>
        <begin position="257"/>
        <end position="279"/>
    </location>
</feature>
<dbReference type="PANTHER" id="PTHR47481:SF31">
    <property type="entry name" value="OS01G0873500 PROTEIN"/>
    <property type="match status" value="1"/>
</dbReference>
<dbReference type="PANTHER" id="PTHR47481">
    <property type="match status" value="1"/>
</dbReference>
<dbReference type="InterPro" id="IPR043502">
    <property type="entry name" value="DNA/RNA_pol_sf"/>
</dbReference>
<feature type="region of interest" description="Disordered" evidence="1">
    <location>
        <begin position="470"/>
        <end position="495"/>
    </location>
</feature>
<feature type="domain" description="Reverse transcriptase Ty1/copia-type" evidence="2">
    <location>
        <begin position="572"/>
        <end position="815"/>
    </location>
</feature>
<dbReference type="SUPFAM" id="SSF56672">
    <property type="entry name" value="DNA/RNA polymerases"/>
    <property type="match status" value="1"/>
</dbReference>
<feature type="compositionally biased region" description="Gly residues" evidence="1">
    <location>
        <begin position="296"/>
        <end position="324"/>
    </location>
</feature>
<dbReference type="Proteomes" id="UP001231189">
    <property type="component" value="Unassembled WGS sequence"/>
</dbReference>
<feature type="region of interest" description="Disordered" evidence="1">
    <location>
        <begin position="1038"/>
        <end position="1060"/>
    </location>
</feature>
<gene>
    <name evidence="3" type="ORF">QYE76_049702</name>
</gene>
<proteinExistence type="predicted"/>
<feature type="region of interest" description="Disordered" evidence="1">
    <location>
        <begin position="296"/>
        <end position="326"/>
    </location>
</feature>
<evidence type="ECO:0000256" key="1">
    <source>
        <dbReference type="SAM" id="MobiDB-lite"/>
    </source>
</evidence>
<feature type="region of interest" description="Disordered" evidence="1">
    <location>
        <begin position="986"/>
        <end position="1018"/>
    </location>
</feature>
<dbReference type="AlphaFoldDB" id="A0AAD8SNH8"/>
<feature type="region of interest" description="Disordered" evidence="1">
    <location>
        <begin position="233"/>
        <end position="279"/>
    </location>
</feature>
<name>A0AAD8SNH8_LOLMU</name>
<evidence type="ECO:0000313" key="4">
    <source>
        <dbReference type="Proteomes" id="UP001231189"/>
    </source>
</evidence>
<evidence type="ECO:0000259" key="2">
    <source>
        <dbReference type="Pfam" id="PF07727"/>
    </source>
</evidence>
<organism evidence="3 4">
    <name type="scientific">Lolium multiflorum</name>
    <name type="common">Italian ryegrass</name>
    <name type="synonym">Lolium perenne subsp. multiflorum</name>
    <dbReference type="NCBI Taxonomy" id="4521"/>
    <lineage>
        <taxon>Eukaryota</taxon>
        <taxon>Viridiplantae</taxon>
        <taxon>Streptophyta</taxon>
        <taxon>Embryophyta</taxon>
        <taxon>Tracheophyta</taxon>
        <taxon>Spermatophyta</taxon>
        <taxon>Magnoliopsida</taxon>
        <taxon>Liliopsida</taxon>
        <taxon>Poales</taxon>
        <taxon>Poaceae</taxon>
        <taxon>BOP clade</taxon>
        <taxon>Pooideae</taxon>
        <taxon>Poodae</taxon>
        <taxon>Poeae</taxon>
        <taxon>Poeae Chloroplast Group 2 (Poeae type)</taxon>
        <taxon>Loliodinae</taxon>
        <taxon>Loliinae</taxon>
        <taxon>Lolium</taxon>
    </lineage>
</organism>
<sequence>MSAPLQLSGTLGAMVSSSSSSVSTGVISTTIPVRLDGNNFTLWRGLALPNLAGANLHLHLDKTAVVPAKTVQQGTGDKAIAVPNPEYHNWWTQDQRVKGLLLGSMGEDIAAQLIGCTTAAEVWASVHAMFGAQSRANIRHLRRQLQSLRKEDMTASAYMHKMKALSDAMAAAGTVVPDEDLIDYIVTGLGSSYTAVAATLNFRTTPISYADFYASVLQFEAMQVQQAQAEGWSSSANAAARPGQGNGARPRPADQHQGGGGSYQGGGNRGGYGNGGGQGRGNGGYGNGGYGNGGGYGNPRNDGGGRGRGNGGRNTGGGGGGNGRNGRHFRPQCQLCGIWGHEAYDCRNRFNHDFQRSGNSASTSSNDNNPWIMDTGASDHFTSELERLQLAERYLGKDQVQVANGTDEPVTSEHMRQYDLTYLSTDPLPSVVVSTQEHAAGEPSAAPPAPPVRGKAIAPSCPIDVHGACTPPPGPTLGSPAAGHESSPAPLPAAGALPLEEPISSAPVVPERQMVTRHQDNTRKEKVYTDGTVRYDPRRRAFFAAPHSHRDALQEPAWHAAMSEEFAALCQNQTWVLVPRPPGVNIVGSKWIFKTKHRPDGTIDKHKARLVARGFTQRQGIDYGDTFSPVVKPATVRLVLSLAVSRGWALRQIDVSNAFLHGFLNEDVYMQQPPGFEDARFPSHVCKLQRSIYGLKQSPRAWYARLSHLLYQLGFISSKADTSLFIFRRRGVHIFMLVYVDDIVIAGSSPGAVDVLVRSLSASFPIKDLGVLEYFLGLEASYNSGGMSLTQRKYALDLLHRVNMENCNVVPTPLVPSERLSRADGAPLGADDSFRYRSVVGALQYLTLTRPDISFAVNKVCQFLSQPTEVHWEAVKRILRYVKGTLQTGLQIRKSPLTGISIFTDADWAGDVDDRRSTSGFVVFVGPNLISWSSKKQPTVSRSSTEAEYKALANGAAEAKWVDSLLKELGVTKQRTPILCTMVSHNKDKEPSEEGIQDPELKEEVKEDEEEVEEVPQVRPRTTIASIGVVSNPFNAKKSARISTGGGRTKPEAEGWGNNSKNWDSPFDILLNRVEHNSEMIRNLMYKIDELQELVEKLVGNSSPPSPKD</sequence>
<dbReference type="CDD" id="cd09272">
    <property type="entry name" value="RNase_HI_RT_Ty1"/>
    <property type="match status" value="1"/>
</dbReference>
<dbReference type="EMBL" id="JAUUTY010000003">
    <property type="protein sequence ID" value="KAK1661543.1"/>
    <property type="molecule type" value="Genomic_DNA"/>
</dbReference>
<protein>
    <recommendedName>
        <fullName evidence="2">Reverse transcriptase Ty1/copia-type domain-containing protein</fullName>
    </recommendedName>
</protein>